<dbReference type="SMART" id="SM00091">
    <property type="entry name" value="PAS"/>
    <property type="match status" value="2"/>
</dbReference>
<gene>
    <name evidence="5" type="ORF">RM863_09160</name>
</gene>
<dbReference type="RefSeq" id="WP_311634663.1">
    <property type="nucleotide sequence ID" value="NZ_JAVRFF010000008.1"/>
</dbReference>
<dbReference type="SUPFAM" id="SSF81606">
    <property type="entry name" value="PP2C-like"/>
    <property type="match status" value="1"/>
</dbReference>
<dbReference type="Pfam" id="PF08448">
    <property type="entry name" value="PAS_4"/>
    <property type="match status" value="1"/>
</dbReference>
<reference evidence="5" key="1">
    <citation type="submission" date="2024-05" db="EMBL/GenBank/DDBJ databases">
        <title>30 novel species of actinomycetes from the DSMZ collection.</title>
        <authorList>
            <person name="Nouioui I."/>
        </authorList>
    </citation>
    <scope>NUCLEOTIDE SEQUENCE</scope>
    <source>
        <strain evidence="5">DSM 41014</strain>
    </source>
</reference>
<dbReference type="InterPro" id="IPR036457">
    <property type="entry name" value="PPM-type-like_dom_sf"/>
</dbReference>
<dbReference type="PANTHER" id="PTHR43156:SF2">
    <property type="entry name" value="STAGE II SPORULATION PROTEIN E"/>
    <property type="match status" value="1"/>
</dbReference>
<accession>A0ABU2UGA9</accession>
<dbReference type="Gene3D" id="3.30.565.10">
    <property type="entry name" value="Histidine kinase-like ATPase, C-terminal domain"/>
    <property type="match status" value="1"/>
</dbReference>
<evidence type="ECO:0000256" key="1">
    <source>
        <dbReference type="ARBA" id="ARBA00022801"/>
    </source>
</evidence>
<dbReference type="PANTHER" id="PTHR43156">
    <property type="entry name" value="STAGE II SPORULATION PROTEIN E-RELATED"/>
    <property type="match status" value="1"/>
</dbReference>
<dbReference type="Gene3D" id="3.30.450.20">
    <property type="entry name" value="PAS domain"/>
    <property type="match status" value="2"/>
</dbReference>
<comment type="caution">
    <text evidence="5">The sequence shown here is derived from an EMBL/GenBank/DDBJ whole genome shotgun (WGS) entry which is preliminary data.</text>
</comment>
<dbReference type="Proteomes" id="UP001180489">
    <property type="component" value="Unassembled WGS sequence"/>
</dbReference>
<dbReference type="InterPro" id="IPR003018">
    <property type="entry name" value="GAF"/>
</dbReference>
<evidence type="ECO:0000313" key="6">
    <source>
        <dbReference type="Proteomes" id="UP001180489"/>
    </source>
</evidence>
<dbReference type="Pfam" id="PF01590">
    <property type="entry name" value="GAF"/>
    <property type="match status" value="1"/>
</dbReference>
<feature type="domain" description="PAC" evidence="4">
    <location>
        <begin position="184"/>
        <end position="239"/>
    </location>
</feature>
<protein>
    <submittedName>
        <fullName evidence="5">SpoIIE family protein phosphatase</fullName>
    </submittedName>
</protein>
<keyword evidence="1" id="KW-0378">Hydrolase</keyword>
<evidence type="ECO:0000256" key="2">
    <source>
        <dbReference type="SAM" id="MobiDB-lite"/>
    </source>
</evidence>
<dbReference type="InterPro" id="IPR035965">
    <property type="entry name" value="PAS-like_dom_sf"/>
</dbReference>
<name>A0ABU2UGA9_9ACTN</name>
<proteinExistence type="predicted"/>
<dbReference type="SUPFAM" id="SSF55785">
    <property type="entry name" value="PYP-like sensor domain (PAS domain)"/>
    <property type="match status" value="2"/>
</dbReference>
<dbReference type="InterPro" id="IPR013767">
    <property type="entry name" value="PAS_fold"/>
</dbReference>
<dbReference type="SUPFAM" id="SSF55874">
    <property type="entry name" value="ATPase domain of HSP90 chaperone/DNA topoisomerase II/histidine kinase"/>
    <property type="match status" value="1"/>
</dbReference>
<evidence type="ECO:0000259" key="3">
    <source>
        <dbReference type="PROSITE" id="PS50112"/>
    </source>
</evidence>
<evidence type="ECO:0000313" key="5">
    <source>
        <dbReference type="EMBL" id="MDT0472295.1"/>
    </source>
</evidence>
<dbReference type="CDD" id="cd16936">
    <property type="entry name" value="HATPase_RsbW-like"/>
    <property type="match status" value="1"/>
</dbReference>
<dbReference type="InterPro" id="IPR052016">
    <property type="entry name" value="Bact_Sigma-Reg"/>
</dbReference>
<dbReference type="InterPro" id="IPR036890">
    <property type="entry name" value="HATPase_C_sf"/>
</dbReference>
<organism evidence="5 6">
    <name type="scientific">Streptomyces hintoniae</name>
    <dbReference type="NCBI Taxonomy" id="3075521"/>
    <lineage>
        <taxon>Bacteria</taxon>
        <taxon>Bacillati</taxon>
        <taxon>Actinomycetota</taxon>
        <taxon>Actinomycetes</taxon>
        <taxon>Kitasatosporales</taxon>
        <taxon>Streptomycetaceae</taxon>
        <taxon>Streptomyces</taxon>
    </lineage>
</organism>
<dbReference type="SUPFAM" id="SSF55781">
    <property type="entry name" value="GAF domain-like"/>
    <property type="match status" value="2"/>
</dbReference>
<dbReference type="Pfam" id="PF07228">
    <property type="entry name" value="SpoIIE"/>
    <property type="match status" value="1"/>
</dbReference>
<sequence length="846" mass="90652">MSPEYPFDEAATARAVVDDSGVLVEWNAGAERLLGWPGAEVVGRPAARLLVADAAPRPPDGIRWHGTVTLRHRDGRHVRLWLVAHHRRPFKDRPGHWLVFSPLDNGTPRAPEDDPLATAALIQSPCAVAVYDDRLRLRRVNAAMADVIGLPEEHIRGMRIAEIGGRPQSEELERRMLQVLTTGQPADVQTYLRTGGEERAHAWLARMAPVTDPEGRVRGVCLAAHDVTDNFLARERLQIVNEASVRIGTTLDVTRTAQELADVFVPALADFVSVDLLDPQEHGEPPAPLTAPVRLRRSAHRSVNPSAPEAVIEPGRHETYPEGSPQTDSLIAGHTIVAALSGTEIEAWLATDAVRSDRVREFAIHSTMSVPIQARGLTLGVAVLRRFRRPDPFTPDDVLLAEEVTARAAVCIDNARRYSRERETALALQRSLLPRHLPRTAAVDAASRYLPAARAGVGGDWFDVIPLSGMRVALVVGDVVGQGVQASATMGRLRTAVRTLADIDLAPDELLTHLDDLVVRLSTEAGGDGSPGEVGATCLYAVYDPVSRRCTLARAGHPPPVVVEPGGAAHQITLPNGPPLGVGGLPFESAELELPEGSVLAFYTDGLTESKERDTEAGRRLLLAALSTYTESTTSTAGTTGTASTAGTTSTESTAGAASTAPTDSSAPTAAADGTATVAPADHDASLDETCDRVLRALLPVGGVADDVALLLARTRGLPASQVTTWHIPPDPALVAPIRKQVVEQLETWGLQEAAFTAELVVSELVTNAIRYGAHPIRLRLIHDDVTLICEVSDTSHTAPHLRRAKSWDEGGRGLLLVAQLTQRWGSRHTSEGKTIWAEIDLLADV</sequence>
<dbReference type="InterPro" id="IPR001932">
    <property type="entry name" value="PPM-type_phosphatase-like_dom"/>
</dbReference>
<dbReference type="InterPro" id="IPR000700">
    <property type="entry name" value="PAS-assoc_C"/>
</dbReference>
<dbReference type="Gene3D" id="3.60.40.10">
    <property type="entry name" value="PPM-type phosphatase domain"/>
    <property type="match status" value="1"/>
</dbReference>
<dbReference type="Pfam" id="PF13581">
    <property type="entry name" value="HATPase_c_2"/>
    <property type="match status" value="1"/>
</dbReference>
<feature type="region of interest" description="Disordered" evidence="2">
    <location>
        <begin position="632"/>
        <end position="674"/>
    </location>
</feature>
<keyword evidence="6" id="KW-1185">Reference proteome</keyword>
<dbReference type="SMART" id="SM00331">
    <property type="entry name" value="PP2C_SIG"/>
    <property type="match status" value="1"/>
</dbReference>
<dbReference type="Gene3D" id="3.30.450.40">
    <property type="match status" value="1"/>
</dbReference>
<dbReference type="InterPro" id="IPR000014">
    <property type="entry name" value="PAS"/>
</dbReference>
<dbReference type="NCBIfam" id="TIGR00229">
    <property type="entry name" value="sensory_box"/>
    <property type="match status" value="1"/>
</dbReference>
<dbReference type="PROSITE" id="PS50113">
    <property type="entry name" value="PAC"/>
    <property type="match status" value="1"/>
</dbReference>
<feature type="domain" description="PAS" evidence="3">
    <location>
        <begin position="16"/>
        <end position="44"/>
    </location>
</feature>
<dbReference type="CDD" id="cd00130">
    <property type="entry name" value="PAS"/>
    <property type="match status" value="1"/>
</dbReference>
<dbReference type="Pfam" id="PF00989">
    <property type="entry name" value="PAS"/>
    <property type="match status" value="1"/>
</dbReference>
<dbReference type="InterPro" id="IPR029016">
    <property type="entry name" value="GAF-like_dom_sf"/>
</dbReference>
<dbReference type="InterPro" id="IPR003594">
    <property type="entry name" value="HATPase_dom"/>
</dbReference>
<dbReference type="PROSITE" id="PS50112">
    <property type="entry name" value="PAS"/>
    <property type="match status" value="1"/>
</dbReference>
<dbReference type="EMBL" id="JAVRFF010000008">
    <property type="protein sequence ID" value="MDT0472295.1"/>
    <property type="molecule type" value="Genomic_DNA"/>
</dbReference>
<evidence type="ECO:0000259" key="4">
    <source>
        <dbReference type="PROSITE" id="PS50113"/>
    </source>
</evidence>
<dbReference type="InterPro" id="IPR013656">
    <property type="entry name" value="PAS_4"/>
</dbReference>